<keyword evidence="2" id="KW-1185">Reference proteome</keyword>
<comment type="caution">
    <text evidence="1">The sequence shown here is derived from an EMBL/GenBank/DDBJ whole genome shotgun (WGS) entry which is preliminary data.</text>
</comment>
<organism evidence="1 2">
    <name type="scientific">Fusibacter tunisiensis</name>
    <dbReference type="NCBI Taxonomy" id="1008308"/>
    <lineage>
        <taxon>Bacteria</taxon>
        <taxon>Bacillati</taxon>
        <taxon>Bacillota</taxon>
        <taxon>Clostridia</taxon>
        <taxon>Eubacteriales</taxon>
        <taxon>Eubacteriales Family XII. Incertae Sedis</taxon>
        <taxon>Fusibacter</taxon>
    </lineage>
</organism>
<evidence type="ECO:0000313" key="2">
    <source>
        <dbReference type="Proteomes" id="UP000767854"/>
    </source>
</evidence>
<evidence type="ECO:0000313" key="1">
    <source>
        <dbReference type="EMBL" id="MBM7561465.1"/>
    </source>
</evidence>
<proteinExistence type="predicted"/>
<accession>A0ABS2MPY1</accession>
<protein>
    <submittedName>
        <fullName evidence="1">Uncharacterized protein</fullName>
    </submittedName>
</protein>
<gene>
    <name evidence="1" type="ORF">JOC49_000985</name>
</gene>
<reference evidence="1 2" key="1">
    <citation type="submission" date="2021-01" db="EMBL/GenBank/DDBJ databases">
        <title>Genomic Encyclopedia of Type Strains, Phase IV (KMG-IV): sequencing the most valuable type-strain genomes for metagenomic binning, comparative biology and taxonomic classification.</title>
        <authorList>
            <person name="Goeker M."/>
        </authorList>
    </citation>
    <scope>NUCLEOTIDE SEQUENCE [LARGE SCALE GENOMIC DNA]</scope>
    <source>
        <strain evidence="1 2">DSM 24436</strain>
    </source>
</reference>
<dbReference type="RefSeq" id="WP_204662997.1">
    <property type="nucleotide sequence ID" value="NZ_JAFBDT010000005.1"/>
</dbReference>
<dbReference type="Proteomes" id="UP000767854">
    <property type="component" value="Unassembled WGS sequence"/>
</dbReference>
<dbReference type="EMBL" id="JAFBDT010000005">
    <property type="protein sequence ID" value="MBM7561465.1"/>
    <property type="molecule type" value="Genomic_DNA"/>
</dbReference>
<sequence>MELVFSTTGIVGQGKYPDFLQFPKTEGQLFYLTGEELYGKPSEKLNGEYSSPTWLSPIKISPDVTIKQLELQILQGFGVVGSYRTSDTHKLLIYEFAFEMERYLKSGSIKHSMDTPIASFTLGLDNPMNENPEYEGNVAISEESSLLSPGSKVEFELVMGDSEPYPMGVFYVDRSNFSLLSEAISVDGRNIIGKALGDQSFDEENSYPYMVLHEILKDILFRANISSDEMLVENTSTYAGYQFDANMSCLEGIMEILKALDGWQVKELVDGTVVIGSSNYAGFTRNTTYTFYRDKDIFTRSIVRDDQEAYRRVCVHNQNFSLKVYRDVETYTGWNLQANKTLYVNVPEGTSLTDAENYANQIALSLQYVGKIESFTGPFRPQLILGDEAVIVSDKGSSNLGLITEITHRFGKDGFYTDFTVDSGGRIGKGRLSDYIGKITKDKTSSSRVYE</sequence>
<name>A0ABS2MPY1_9FIRM</name>